<dbReference type="GO" id="GO:0005829">
    <property type="term" value="C:cytosol"/>
    <property type="evidence" value="ECO:0007669"/>
    <property type="project" value="TreeGrafter"/>
</dbReference>
<dbReference type="EMBL" id="BJOV01000002">
    <property type="protein sequence ID" value="GEE00754.1"/>
    <property type="molecule type" value="Genomic_DNA"/>
</dbReference>
<keyword evidence="3" id="KW-0804">Transcription</keyword>
<reference evidence="6" key="2">
    <citation type="journal article" date="2020" name="Int. J. Syst. Evol. Microbiol.">
        <title>Gordonia crocea sp. nov. and Gordonia spumicola sp. nov. isolated from sludge of a wastewater treatment plant.</title>
        <authorList>
            <person name="Tamura T."/>
            <person name="Saito S."/>
            <person name="Hamada M."/>
            <person name="Kang Y."/>
            <person name="Hoshino Y."/>
            <person name="Gonoi T."/>
            <person name="Mikami Y."/>
            <person name="Yaguchi T."/>
        </authorList>
    </citation>
    <scope>NUCLEOTIDE SEQUENCE</scope>
    <source>
        <strain evidence="6">NBRC 107696</strain>
    </source>
</reference>
<dbReference type="Pfam" id="PF12833">
    <property type="entry name" value="HTH_18"/>
    <property type="match status" value="1"/>
</dbReference>
<dbReference type="GO" id="GO:0003700">
    <property type="term" value="F:DNA-binding transcription factor activity"/>
    <property type="evidence" value="ECO:0007669"/>
    <property type="project" value="InterPro"/>
</dbReference>
<dbReference type="EMBL" id="BJOV01000003">
    <property type="protein sequence ID" value="GEE01773.1"/>
    <property type="molecule type" value="Genomic_DNA"/>
</dbReference>
<accession>A0A7I9V9L9</accession>
<organism evidence="6 7">
    <name type="scientific">Gordonia spumicola</name>
    <dbReference type="NCBI Taxonomy" id="589161"/>
    <lineage>
        <taxon>Bacteria</taxon>
        <taxon>Bacillati</taxon>
        <taxon>Actinomycetota</taxon>
        <taxon>Actinomycetes</taxon>
        <taxon>Mycobacteriales</taxon>
        <taxon>Gordoniaceae</taxon>
        <taxon>Gordonia</taxon>
    </lineage>
</organism>
<dbReference type="PANTHER" id="PTHR47894:SF4">
    <property type="entry name" value="HTH-TYPE TRANSCRIPTIONAL REGULATOR GADX"/>
    <property type="match status" value="1"/>
</dbReference>
<keyword evidence="1" id="KW-0805">Transcription regulation</keyword>
<dbReference type="SMART" id="SM00342">
    <property type="entry name" value="HTH_ARAC"/>
    <property type="match status" value="1"/>
</dbReference>
<dbReference type="InterPro" id="IPR009057">
    <property type="entry name" value="Homeodomain-like_sf"/>
</dbReference>
<comment type="caution">
    <text evidence="6">The sequence shown here is derived from an EMBL/GenBank/DDBJ whole genome shotgun (WGS) entry which is preliminary data.</text>
</comment>
<dbReference type="InterPro" id="IPR032687">
    <property type="entry name" value="AraC-type_N"/>
</dbReference>
<evidence type="ECO:0000313" key="5">
    <source>
        <dbReference type="EMBL" id="GEE00754.1"/>
    </source>
</evidence>
<sequence>METSVRPGSLRGWTELVTQLGGEPSALLEDAGLPPDALVDEDALISARAAMHLLERAAGDLECPDFALQLSHYQDIDAFGPLTAALRNAPTVRSILDLASQWLFIHSPAVTLSVEEADGSAAILFDLVLDPLPPVRQTIDLVLATCHRLFAIVLGGVYRPVSVWVPHTPSAPLTRYIQFFAATVHPESRRAQIVVPAWFLDARIPDADDDIRANALTYIESRFPLPDATLTERVRHRVFRTLGTEDADYGAVAKSLSLHPRTMQRHLGREGTSFAGIKDDVMRNTAHRYLIESTMPASQLAQTLGFSELSAFTRACTRWFGASPTAVRNRY</sequence>
<proteinExistence type="predicted"/>
<dbReference type="RefSeq" id="WP_161894597.1">
    <property type="nucleotide sequence ID" value="NZ_BJOV01000002.1"/>
</dbReference>
<protein>
    <submittedName>
        <fullName evidence="6">HTH-type transcriptional regulator VirS</fullName>
    </submittedName>
</protein>
<dbReference type="InterPro" id="IPR018060">
    <property type="entry name" value="HTH_AraC"/>
</dbReference>
<name>A0A7I9V9L9_9ACTN</name>
<dbReference type="Proteomes" id="UP000444960">
    <property type="component" value="Unassembled WGS sequence"/>
</dbReference>
<dbReference type="SUPFAM" id="SSF46689">
    <property type="entry name" value="Homeodomain-like"/>
    <property type="match status" value="1"/>
</dbReference>
<keyword evidence="2" id="KW-0238">DNA-binding</keyword>
<dbReference type="PROSITE" id="PS01124">
    <property type="entry name" value="HTH_ARAC_FAMILY_2"/>
    <property type="match status" value="1"/>
</dbReference>
<reference evidence="7" key="1">
    <citation type="submission" date="2019-06" db="EMBL/GenBank/DDBJ databases">
        <title>Gordonia isolated from sludge of a wastewater treatment plant.</title>
        <authorList>
            <person name="Tamura T."/>
            <person name="Aoyama K."/>
            <person name="Kang Y."/>
            <person name="Saito S."/>
            <person name="Akiyama N."/>
            <person name="Yazawa K."/>
            <person name="Gonoi T."/>
            <person name="Mikami Y."/>
        </authorList>
    </citation>
    <scope>NUCLEOTIDE SEQUENCE [LARGE SCALE GENOMIC DNA]</scope>
    <source>
        <strain evidence="7">NBRC 107696</strain>
    </source>
</reference>
<dbReference type="OrthoDB" id="5241536at2"/>
<gene>
    <name evidence="6" type="primary">virS_3</name>
    <name evidence="5" type="synonym">virS_1</name>
    <name evidence="5" type="ORF">nbrc107696_12000</name>
    <name evidence="6" type="ORF">nbrc107696_22190</name>
</gene>
<dbReference type="Gene3D" id="1.10.10.60">
    <property type="entry name" value="Homeodomain-like"/>
    <property type="match status" value="1"/>
</dbReference>
<keyword evidence="7" id="KW-1185">Reference proteome</keyword>
<evidence type="ECO:0000256" key="3">
    <source>
        <dbReference type="ARBA" id="ARBA00023163"/>
    </source>
</evidence>
<dbReference type="AlphaFoldDB" id="A0A7I9V9L9"/>
<evidence type="ECO:0000256" key="1">
    <source>
        <dbReference type="ARBA" id="ARBA00023015"/>
    </source>
</evidence>
<evidence type="ECO:0000313" key="7">
    <source>
        <dbReference type="Proteomes" id="UP000444960"/>
    </source>
</evidence>
<evidence type="ECO:0000259" key="4">
    <source>
        <dbReference type="PROSITE" id="PS01124"/>
    </source>
</evidence>
<feature type="domain" description="HTH araC/xylS-type" evidence="4">
    <location>
        <begin position="232"/>
        <end position="330"/>
    </location>
</feature>
<evidence type="ECO:0000256" key="2">
    <source>
        <dbReference type="ARBA" id="ARBA00023125"/>
    </source>
</evidence>
<dbReference type="GO" id="GO:0000976">
    <property type="term" value="F:transcription cis-regulatory region binding"/>
    <property type="evidence" value="ECO:0007669"/>
    <property type="project" value="TreeGrafter"/>
</dbReference>
<dbReference type="PANTHER" id="PTHR47894">
    <property type="entry name" value="HTH-TYPE TRANSCRIPTIONAL REGULATOR GADX"/>
    <property type="match status" value="1"/>
</dbReference>
<evidence type="ECO:0000313" key="6">
    <source>
        <dbReference type="EMBL" id="GEE01773.1"/>
    </source>
</evidence>
<dbReference type="Pfam" id="PF12625">
    <property type="entry name" value="Arabinose_bd"/>
    <property type="match status" value="1"/>
</dbReference>